<keyword evidence="6" id="KW-1185">Reference proteome</keyword>
<gene>
    <name evidence="5" type="ORF">H6G94_15495</name>
</gene>
<dbReference type="RefSeq" id="WP_190950132.1">
    <property type="nucleotide sequence ID" value="NZ_JACJTC010000010.1"/>
</dbReference>
<accession>A0ABR8HC31</accession>
<dbReference type="Gene3D" id="1.25.10.10">
    <property type="entry name" value="Leucine-rich Repeat Variant"/>
    <property type="match status" value="3"/>
</dbReference>
<keyword evidence="3" id="KW-0605">Phycobilisome</keyword>
<sequence>MNNITALTNNLTQAQLIAADSSTEPELLRELALFTDPKTRQAVASNPNTPPDVLLKLGAEFPSEFLSNLVFTLLLLENPNLVAEIPLPTLRSILRLENVPIYILEQAAEKADLEVQLALVKNVQTSKGVLNRLAQSRHSQVVDAARLHITYAGELTQKYEEKITQVIQGIIATSKVHTTSFTVLAQICPIPEFIVEYWVKDSHYRDHLCRKIAYSTATFPSILQQLAYHPDGYTKVGAVQNPNTPVETLRQLAREQDLGLLKIVTRNPNIPSDILESLSQNPDQTVRIQVAQHPNTPLAVVKELVNDTDMHVANAATEVIREKQGEYTTQTVRKNPKTPAHVLEKLLQKDPRTVCEHPNTPLEILLEFSQSVHREMRECVARNPNAPVSILENLADDEYSNVRREVARNPHTPIRLLFKQLARDACVNDAIAYQMSTKKNGQYPEKDSILDILAEESTSPLETILQRLAQDGGKAARIFLARRFDLPTNLLAQLAEATEEKVREAVAQNINAPASSLEKLAQAPETKVREAVAQNPNTPITILEQLSNDEKYEVLVHIAQKNLSSETLELLANSKSDQVREKAMLNPSLSKQAVERILCGEYATDFLKLNPDFLSRHPDSLTLTLNHYAQSQFPLVNYIALQQPQISQNLLQEKSLAISWLERLAVAQNPAATQQIIIKLAQDSNQLVRATAKDRLQNLSQT</sequence>
<reference evidence="5 6" key="1">
    <citation type="journal article" date="2020" name="ISME J.">
        <title>Comparative genomics reveals insights into cyanobacterial evolution and habitat adaptation.</title>
        <authorList>
            <person name="Chen M.Y."/>
            <person name="Teng W.K."/>
            <person name="Zhao L."/>
            <person name="Hu C.X."/>
            <person name="Zhou Y.K."/>
            <person name="Han B.P."/>
            <person name="Song L.R."/>
            <person name="Shu W.S."/>
        </authorList>
    </citation>
    <scope>NUCLEOTIDE SEQUENCE [LARGE SCALE GENOMIC DNA]</scope>
    <source>
        <strain evidence="5 6">FACHB-252</strain>
    </source>
</reference>
<evidence type="ECO:0000256" key="1">
    <source>
        <dbReference type="ARBA" id="ARBA00009299"/>
    </source>
</evidence>
<organism evidence="5 6">
    <name type="scientific">Nostoc punctiforme FACHB-252</name>
    <dbReference type="NCBI Taxonomy" id="1357509"/>
    <lineage>
        <taxon>Bacteria</taxon>
        <taxon>Bacillati</taxon>
        <taxon>Cyanobacteriota</taxon>
        <taxon>Cyanophyceae</taxon>
        <taxon>Nostocales</taxon>
        <taxon>Nostocaceae</taxon>
        <taxon>Nostoc</taxon>
    </lineage>
</organism>
<dbReference type="EMBL" id="JACJTC010000010">
    <property type="protein sequence ID" value="MBD2612658.1"/>
    <property type="molecule type" value="Genomic_DNA"/>
</dbReference>
<dbReference type="InterPro" id="IPR016024">
    <property type="entry name" value="ARM-type_fold"/>
</dbReference>
<keyword evidence="4" id="KW-0456">Lyase</keyword>
<dbReference type="InterPro" id="IPR011989">
    <property type="entry name" value="ARM-like"/>
</dbReference>
<dbReference type="Proteomes" id="UP000606396">
    <property type="component" value="Unassembled WGS sequence"/>
</dbReference>
<comment type="similarity">
    <text evidence="1">Belongs to the CpcE/RpcE/PecE family.</text>
</comment>
<evidence type="ECO:0000256" key="3">
    <source>
        <dbReference type="ARBA" id="ARBA00022738"/>
    </source>
</evidence>
<evidence type="ECO:0000256" key="4">
    <source>
        <dbReference type="ARBA" id="ARBA00023239"/>
    </source>
</evidence>
<name>A0ABR8HC31_NOSPU</name>
<dbReference type="SUPFAM" id="SSF48371">
    <property type="entry name" value="ARM repeat"/>
    <property type="match status" value="2"/>
</dbReference>
<protein>
    <recommendedName>
        <fullName evidence="7">Leucine rich repeat variant</fullName>
    </recommendedName>
</protein>
<evidence type="ECO:0000313" key="6">
    <source>
        <dbReference type="Proteomes" id="UP000606396"/>
    </source>
</evidence>
<evidence type="ECO:0000313" key="5">
    <source>
        <dbReference type="EMBL" id="MBD2612658.1"/>
    </source>
</evidence>
<comment type="caution">
    <text evidence="5">The sequence shown here is derived from an EMBL/GenBank/DDBJ whole genome shotgun (WGS) entry which is preliminary data.</text>
</comment>
<evidence type="ECO:0000256" key="2">
    <source>
        <dbReference type="ARBA" id="ARBA00022549"/>
    </source>
</evidence>
<proteinExistence type="inferred from homology"/>
<evidence type="ECO:0008006" key="7">
    <source>
        <dbReference type="Google" id="ProtNLM"/>
    </source>
</evidence>
<keyword evidence="2" id="KW-0042">Antenna complex</keyword>